<accession>A0A8X8B1G6</accession>
<dbReference type="Pfam" id="PF01535">
    <property type="entry name" value="PPR"/>
    <property type="match status" value="4"/>
</dbReference>
<name>A0A8X8B1G6_BRACI</name>
<comment type="caution">
    <text evidence="2">The sequence shown here is derived from an EMBL/GenBank/DDBJ whole genome shotgun (WGS) entry which is preliminary data.</text>
</comment>
<dbReference type="GO" id="GO:0009451">
    <property type="term" value="P:RNA modification"/>
    <property type="evidence" value="ECO:0007669"/>
    <property type="project" value="InterPro"/>
</dbReference>
<keyword evidence="1" id="KW-0677">Repeat</keyword>
<sequence length="274" mass="31293">MVHTHVINSTFWSDVFIGTAKVDMFVKCNRLDYACKVFDGMPEREMSPLGTRCSLVFVNLVYMYRLQLLILGYAKCNDLESAKLVFESWKMGRCLSRYIRVQERQRHGLIDMYSKCGSVTEARDIFDNMSEKIVVTWTTMIAGYAVNGVFLQRVGVVSFLTMKEVYNINPGLEHYSCMVDLLGRKGKLEEALELISNMSSKPDAGIWGALLSACKIHRNVKVAEQAAECLLTWNRIRLRLRNVKKYPGESVIQVDGKNHTFTVGERDHVENKTI</sequence>
<dbReference type="Proteomes" id="UP000886595">
    <property type="component" value="Unassembled WGS sequence"/>
</dbReference>
<dbReference type="InterPro" id="IPR002885">
    <property type="entry name" value="PPR_rpt"/>
</dbReference>
<organism evidence="2 3">
    <name type="scientific">Brassica carinata</name>
    <name type="common">Ethiopian mustard</name>
    <name type="synonym">Abyssinian cabbage</name>
    <dbReference type="NCBI Taxonomy" id="52824"/>
    <lineage>
        <taxon>Eukaryota</taxon>
        <taxon>Viridiplantae</taxon>
        <taxon>Streptophyta</taxon>
        <taxon>Embryophyta</taxon>
        <taxon>Tracheophyta</taxon>
        <taxon>Spermatophyta</taxon>
        <taxon>Magnoliopsida</taxon>
        <taxon>eudicotyledons</taxon>
        <taxon>Gunneridae</taxon>
        <taxon>Pentapetalae</taxon>
        <taxon>rosids</taxon>
        <taxon>malvids</taxon>
        <taxon>Brassicales</taxon>
        <taxon>Brassicaceae</taxon>
        <taxon>Brassiceae</taxon>
        <taxon>Brassica</taxon>
    </lineage>
</organism>
<dbReference type="NCBIfam" id="TIGR00756">
    <property type="entry name" value="PPR"/>
    <property type="match status" value="2"/>
</dbReference>
<dbReference type="AlphaFoldDB" id="A0A8X8B1G6"/>
<dbReference type="InterPro" id="IPR046960">
    <property type="entry name" value="PPR_At4g14850-like_plant"/>
</dbReference>
<protein>
    <recommendedName>
        <fullName evidence="4">Pentatricopeptide repeat-containing protein</fullName>
    </recommendedName>
</protein>
<gene>
    <name evidence="2" type="ORF">Bca52824_011610</name>
</gene>
<dbReference type="EMBL" id="JAAMPC010000003">
    <property type="protein sequence ID" value="KAG2318397.1"/>
    <property type="molecule type" value="Genomic_DNA"/>
</dbReference>
<proteinExistence type="predicted"/>
<dbReference type="OrthoDB" id="185373at2759"/>
<evidence type="ECO:0000313" key="2">
    <source>
        <dbReference type="EMBL" id="KAG2318397.1"/>
    </source>
</evidence>
<dbReference type="Gene3D" id="1.25.40.10">
    <property type="entry name" value="Tetratricopeptide repeat domain"/>
    <property type="match status" value="3"/>
</dbReference>
<dbReference type="GO" id="GO:0003723">
    <property type="term" value="F:RNA binding"/>
    <property type="evidence" value="ECO:0007669"/>
    <property type="project" value="InterPro"/>
</dbReference>
<keyword evidence="3" id="KW-1185">Reference proteome</keyword>
<reference evidence="2 3" key="1">
    <citation type="submission" date="2020-02" db="EMBL/GenBank/DDBJ databases">
        <authorList>
            <person name="Ma Q."/>
            <person name="Huang Y."/>
            <person name="Song X."/>
            <person name="Pei D."/>
        </authorList>
    </citation>
    <scope>NUCLEOTIDE SEQUENCE [LARGE SCALE GENOMIC DNA]</scope>
    <source>
        <strain evidence="2">Sxm20200214</strain>
        <tissue evidence="2">Leaf</tissue>
    </source>
</reference>
<evidence type="ECO:0000313" key="3">
    <source>
        <dbReference type="Proteomes" id="UP000886595"/>
    </source>
</evidence>
<dbReference type="InterPro" id="IPR011990">
    <property type="entry name" value="TPR-like_helical_dom_sf"/>
</dbReference>
<evidence type="ECO:0000256" key="1">
    <source>
        <dbReference type="ARBA" id="ARBA00022737"/>
    </source>
</evidence>
<evidence type="ECO:0008006" key="4">
    <source>
        <dbReference type="Google" id="ProtNLM"/>
    </source>
</evidence>
<dbReference type="PANTHER" id="PTHR47926">
    <property type="entry name" value="PENTATRICOPEPTIDE REPEAT-CONTAINING PROTEIN"/>
    <property type="match status" value="1"/>
</dbReference>